<evidence type="ECO:0000256" key="2">
    <source>
        <dbReference type="ARBA" id="ARBA00023043"/>
    </source>
</evidence>
<organism evidence="5 6">
    <name type="scientific">Penicillium canescens</name>
    <dbReference type="NCBI Taxonomy" id="5083"/>
    <lineage>
        <taxon>Eukaryota</taxon>
        <taxon>Fungi</taxon>
        <taxon>Dikarya</taxon>
        <taxon>Ascomycota</taxon>
        <taxon>Pezizomycotina</taxon>
        <taxon>Eurotiomycetes</taxon>
        <taxon>Eurotiomycetidae</taxon>
        <taxon>Eurotiales</taxon>
        <taxon>Aspergillaceae</taxon>
        <taxon>Penicillium</taxon>
    </lineage>
</organism>
<dbReference type="AlphaFoldDB" id="A0AAD6IAQ5"/>
<dbReference type="PANTHER" id="PTHR24189:SF50">
    <property type="entry name" value="ANKYRIN REPEAT AND SOCS BOX PROTEIN 2"/>
    <property type="match status" value="1"/>
</dbReference>
<evidence type="ECO:0000256" key="3">
    <source>
        <dbReference type="PROSITE-ProRule" id="PRU00023"/>
    </source>
</evidence>
<dbReference type="Gene3D" id="1.25.40.20">
    <property type="entry name" value="Ankyrin repeat-containing domain"/>
    <property type="match status" value="2"/>
</dbReference>
<reference evidence="5" key="2">
    <citation type="submission" date="2023-01" db="EMBL/GenBank/DDBJ databases">
        <authorList>
            <person name="Petersen C."/>
        </authorList>
    </citation>
    <scope>NUCLEOTIDE SEQUENCE</scope>
    <source>
        <strain evidence="5">IBT 15450</strain>
    </source>
</reference>
<evidence type="ECO:0000256" key="1">
    <source>
        <dbReference type="ARBA" id="ARBA00022737"/>
    </source>
</evidence>
<gene>
    <name evidence="5" type="ORF">N7460_007982</name>
</gene>
<reference evidence="5" key="1">
    <citation type="journal article" date="2023" name="IMA Fungus">
        <title>Comparative genomic study of the Penicillium genus elucidates a diverse pangenome and 15 lateral gene transfer events.</title>
        <authorList>
            <person name="Petersen C."/>
            <person name="Sorensen T."/>
            <person name="Nielsen M.R."/>
            <person name="Sondergaard T.E."/>
            <person name="Sorensen J.L."/>
            <person name="Fitzpatrick D.A."/>
            <person name="Frisvad J.C."/>
            <person name="Nielsen K.L."/>
        </authorList>
    </citation>
    <scope>NUCLEOTIDE SEQUENCE</scope>
    <source>
        <strain evidence="5">IBT 15450</strain>
    </source>
</reference>
<feature type="compositionally biased region" description="Basic and acidic residues" evidence="4">
    <location>
        <begin position="228"/>
        <end position="250"/>
    </location>
</feature>
<dbReference type="SMART" id="SM00248">
    <property type="entry name" value="ANK"/>
    <property type="match status" value="3"/>
</dbReference>
<dbReference type="InterPro" id="IPR050745">
    <property type="entry name" value="Multifunctional_regulatory"/>
</dbReference>
<evidence type="ECO:0000313" key="5">
    <source>
        <dbReference type="EMBL" id="KAJ6038211.1"/>
    </source>
</evidence>
<dbReference type="PROSITE" id="PS50088">
    <property type="entry name" value="ANK_REPEAT"/>
    <property type="match status" value="1"/>
</dbReference>
<protein>
    <submittedName>
        <fullName evidence="5">Uncharacterized protein</fullName>
    </submittedName>
</protein>
<dbReference type="PANTHER" id="PTHR24189">
    <property type="entry name" value="MYOTROPHIN"/>
    <property type="match status" value="1"/>
</dbReference>
<dbReference type="SUPFAM" id="SSF48403">
    <property type="entry name" value="Ankyrin repeat"/>
    <property type="match status" value="1"/>
</dbReference>
<keyword evidence="2 3" id="KW-0040">ANK repeat</keyword>
<sequence length="263" mass="28512">MEPDEAFIRAFLNACASGDLSSTQEAISSGRLSTENLDEGLERAAREAHPDVVSILFDAGARAISAKDWLTGTQPQMPGIIRQFFDHGLDPNSSLSNGEPFLCILRNPASAREFLLRGADPNCCSPRARFPFATGESPLARALKSVSGEDLSMVELLLAYGAKLESHLLFRVIDRRVREMEFTTKFLLANGLDPNTTHEILGTPLHRAIALGLTDIIKVLLDAGADRTARPAGTPHHDESPLQLAERSESPAKQAMLDILGSE</sequence>
<dbReference type="Proteomes" id="UP001219568">
    <property type="component" value="Unassembled WGS sequence"/>
</dbReference>
<feature type="region of interest" description="Disordered" evidence="4">
    <location>
        <begin position="228"/>
        <end position="252"/>
    </location>
</feature>
<comment type="caution">
    <text evidence="5">The sequence shown here is derived from an EMBL/GenBank/DDBJ whole genome shotgun (WGS) entry which is preliminary data.</text>
</comment>
<dbReference type="PROSITE" id="PS50297">
    <property type="entry name" value="ANK_REP_REGION"/>
    <property type="match status" value="1"/>
</dbReference>
<dbReference type="InterPro" id="IPR002110">
    <property type="entry name" value="Ankyrin_rpt"/>
</dbReference>
<dbReference type="Pfam" id="PF00023">
    <property type="entry name" value="Ank"/>
    <property type="match status" value="1"/>
</dbReference>
<feature type="repeat" description="ANK" evidence="3">
    <location>
        <begin position="203"/>
        <end position="232"/>
    </location>
</feature>
<evidence type="ECO:0000256" key="4">
    <source>
        <dbReference type="SAM" id="MobiDB-lite"/>
    </source>
</evidence>
<keyword evidence="6" id="KW-1185">Reference proteome</keyword>
<dbReference type="InterPro" id="IPR036770">
    <property type="entry name" value="Ankyrin_rpt-contain_sf"/>
</dbReference>
<evidence type="ECO:0000313" key="6">
    <source>
        <dbReference type="Proteomes" id="UP001219568"/>
    </source>
</evidence>
<dbReference type="EMBL" id="JAQJZL010000009">
    <property type="protein sequence ID" value="KAJ6038211.1"/>
    <property type="molecule type" value="Genomic_DNA"/>
</dbReference>
<name>A0AAD6IAQ5_PENCN</name>
<keyword evidence="1" id="KW-0677">Repeat</keyword>
<accession>A0AAD6IAQ5</accession>
<proteinExistence type="predicted"/>